<evidence type="ECO:0000313" key="8">
    <source>
        <dbReference type="EMBL" id="MBL4929597.1"/>
    </source>
</evidence>
<evidence type="ECO:0000256" key="4">
    <source>
        <dbReference type="ARBA" id="ARBA00022989"/>
    </source>
</evidence>
<evidence type="ECO:0000256" key="5">
    <source>
        <dbReference type="ARBA" id="ARBA00023136"/>
    </source>
</evidence>
<feature type="transmembrane region" description="Helical" evidence="6">
    <location>
        <begin position="268"/>
        <end position="287"/>
    </location>
</feature>
<evidence type="ECO:0000259" key="7">
    <source>
        <dbReference type="PROSITE" id="PS50850"/>
    </source>
</evidence>
<evidence type="ECO:0000256" key="2">
    <source>
        <dbReference type="ARBA" id="ARBA00022475"/>
    </source>
</evidence>
<feature type="transmembrane region" description="Helical" evidence="6">
    <location>
        <begin position="199"/>
        <end position="217"/>
    </location>
</feature>
<keyword evidence="2" id="KW-1003">Cell membrane</keyword>
<evidence type="ECO:0000256" key="3">
    <source>
        <dbReference type="ARBA" id="ARBA00022692"/>
    </source>
</evidence>
<feature type="transmembrane region" description="Helical" evidence="6">
    <location>
        <begin position="69"/>
        <end position="88"/>
    </location>
</feature>
<dbReference type="PANTHER" id="PTHR43124:SF3">
    <property type="entry name" value="CHLORAMPHENICOL EFFLUX PUMP RV0191"/>
    <property type="match status" value="1"/>
</dbReference>
<dbReference type="SUPFAM" id="SSF103473">
    <property type="entry name" value="MFS general substrate transporter"/>
    <property type="match status" value="1"/>
</dbReference>
<dbReference type="InterPro" id="IPR020846">
    <property type="entry name" value="MFS_dom"/>
</dbReference>
<dbReference type="PROSITE" id="PS50850">
    <property type="entry name" value="MFS"/>
    <property type="match status" value="1"/>
</dbReference>
<feature type="transmembrane region" description="Helical" evidence="6">
    <location>
        <begin position="324"/>
        <end position="347"/>
    </location>
</feature>
<sequence>MRTGIAALVLGYVLSQFYRAFLAVLTPVLAQDLGATPEMLAEASGWWFLAFAAMQLPVGAALDRIGPRLTAGLLLAVGALGAAIFAMATGVGMIKLAMVLIGAGCAPVLMASYYIFARVFSPAVFGTLAGVVIGIGSLGNIAASIPLSAAVEAMGWRATVGTLAAITAAVALAILFLVRDPERLRHEQRGSVLDLLRIPALWPIFLLMFVCYAPSAGIRGLWIGPWYRDVFGADAKAIAWVSLAMGLAMVAGNFAYGPMERVLRSRKWLNFGGNALLMACLLALGTMANRQGWPTVALLMGVGFFGATFPMVMAHGRAFLPTHLVGRGVALINLFGIGSAGLMQMVTGRINKALTPPADLLNSAPTSLPYTAIFWFYAALVGAGLLIYLFAQDRTD</sequence>
<dbReference type="InterPro" id="IPR036259">
    <property type="entry name" value="MFS_trans_sf"/>
</dbReference>
<evidence type="ECO:0000256" key="6">
    <source>
        <dbReference type="SAM" id="Phobius"/>
    </source>
</evidence>
<evidence type="ECO:0000256" key="1">
    <source>
        <dbReference type="ARBA" id="ARBA00004651"/>
    </source>
</evidence>
<accession>A0A8J7SVJ7</accession>
<keyword evidence="9" id="KW-1185">Reference proteome</keyword>
<name>A0A8J7SVJ7_9RHOB</name>
<organism evidence="8 9">
    <name type="scientific">Fuscibacter oryzae</name>
    <dbReference type="NCBI Taxonomy" id="2803939"/>
    <lineage>
        <taxon>Bacteria</taxon>
        <taxon>Pseudomonadati</taxon>
        <taxon>Pseudomonadota</taxon>
        <taxon>Alphaproteobacteria</taxon>
        <taxon>Rhodobacterales</taxon>
        <taxon>Paracoccaceae</taxon>
        <taxon>Fuscibacter</taxon>
    </lineage>
</organism>
<dbReference type="AlphaFoldDB" id="A0A8J7SVJ7"/>
<evidence type="ECO:0000313" key="9">
    <source>
        <dbReference type="Proteomes" id="UP000619033"/>
    </source>
</evidence>
<dbReference type="InterPro" id="IPR011701">
    <property type="entry name" value="MFS"/>
</dbReference>
<feature type="transmembrane region" description="Helical" evidence="6">
    <location>
        <begin position="155"/>
        <end position="178"/>
    </location>
</feature>
<dbReference type="Proteomes" id="UP000619033">
    <property type="component" value="Unassembled WGS sequence"/>
</dbReference>
<gene>
    <name evidence="8" type="ORF">JI744_15940</name>
</gene>
<feature type="transmembrane region" description="Helical" evidence="6">
    <location>
        <begin position="46"/>
        <end position="62"/>
    </location>
</feature>
<comment type="caution">
    <text evidence="8">The sequence shown here is derived from an EMBL/GenBank/DDBJ whole genome shotgun (WGS) entry which is preliminary data.</text>
</comment>
<dbReference type="Pfam" id="PF07690">
    <property type="entry name" value="MFS_1"/>
    <property type="match status" value="1"/>
</dbReference>
<feature type="domain" description="Major facilitator superfamily (MFS) profile" evidence="7">
    <location>
        <begin position="4"/>
        <end position="396"/>
    </location>
</feature>
<keyword evidence="3 6" id="KW-0812">Transmembrane</keyword>
<dbReference type="RefSeq" id="WP_202662140.1">
    <property type="nucleotide sequence ID" value="NZ_JAESVP010000009.1"/>
</dbReference>
<reference evidence="8" key="1">
    <citation type="submission" date="2021-01" db="EMBL/GenBank/DDBJ databases">
        <title>Genome seq and assembly of Tabrizicola sp. KVB23.</title>
        <authorList>
            <person name="Chhetri G."/>
        </authorList>
    </citation>
    <scope>NUCLEOTIDE SEQUENCE</scope>
    <source>
        <strain evidence="8">KVB23</strain>
    </source>
</reference>
<keyword evidence="5 6" id="KW-0472">Membrane</keyword>
<feature type="transmembrane region" description="Helical" evidence="6">
    <location>
        <begin position="367"/>
        <end position="391"/>
    </location>
</feature>
<dbReference type="EMBL" id="JAESVP010000009">
    <property type="protein sequence ID" value="MBL4929597.1"/>
    <property type="molecule type" value="Genomic_DNA"/>
</dbReference>
<proteinExistence type="predicted"/>
<dbReference type="GO" id="GO:0005886">
    <property type="term" value="C:plasma membrane"/>
    <property type="evidence" value="ECO:0007669"/>
    <property type="project" value="UniProtKB-SubCell"/>
</dbReference>
<dbReference type="GO" id="GO:0022857">
    <property type="term" value="F:transmembrane transporter activity"/>
    <property type="evidence" value="ECO:0007669"/>
    <property type="project" value="InterPro"/>
</dbReference>
<dbReference type="PANTHER" id="PTHR43124">
    <property type="entry name" value="PURINE EFFLUX PUMP PBUE"/>
    <property type="match status" value="1"/>
</dbReference>
<comment type="subcellular location">
    <subcellularLocation>
        <location evidence="1">Cell membrane</location>
        <topology evidence="1">Multi-pass membrane protein</topology>
    </subcellularLocation>
</comment>
<feature type="transmembrane region" description="Helical" evidence="6">
    <location>
        <begin position="293"/>
        <end position="312"/>
    </location>
</feature>
<dbReference type="Gene3D" id="1.20.1250.20">
    <property type="entry name" value="MFS general substrate transporter like domains"/>
    <property type="match status" value="2"/>
</dbReference>
<feature type="transmembrane region" description="Helical" evidence="6">
    <location>
        <begin position="237"/>
        <end position="256"/>
    </location>
</feature>
<feature type="transmembrane region" description="Helical" evidence="6">
    <location>
        <begin position="94"/>
        <end position="116"/>
    </location>
</feature>
<protein>
    <submittedName>
        <fullName evidence="8">MFS transporter</fullName>
    </submittedName>
</protein>
<feature type="transmembrane region" description="Helical" evidence="6">
    <location>
        <begin position="123"/>
        <end position="143"/>
    </location>
</feature>
<keyword evidence="4 6" id="KW-1133">Transmembrane helix</keyword>
<dbReference type="InterPro" id="IPR050189">
    <property type="entry name" value="MFS_Efflux_Transporters"/>
</dbReference>